<keyword evidence="2" id="KW-0472">Membrane</keyword>
<organism evidence="3 4">
    <name type="scientific">Beutenbergia cavernae (strain ATCC BAA-8 / DSM 12333 / CCUG 43141 / JCM 11478 / NBRC 16432 / NCIMB 13614 / HKI 0122)</name>
    <dbReference type="NCBI Taxonomy" id="471853"/>
    <lineage>
        <taxon>Bacteria</taxon>
        <taxon>Bacillati</taxon>
        <taxon>Actinomycetota</taxon>
        <taxon>Actinomycetes</taxon>
        <taxon>Micrococcales</taxon>
        <taxon>Beutenbergiaceae</taxon>
        <taxon>Beutenbergia</taxon>
    </lineage>
</organism>
<sequence length="325" mass="34616">MSRLVRVELRRLVARRAVVLGVLAALAGVAVALVGAWNYARPLTAAEQELAEQQWQLQVEDWEENGERYIADCREQEEAESEATGEDVDFGCDSITAPEREWFFPQPATFEEFTANALGSSGLLVVALALFVGATFTAAEFATGSMGNWLTFEPRRGRVYASKLIAVSLAAVVVSALLVALQVGGTAFAYAQNGLDVAFTADLAWTAVRLAALGALSAVVGASLGVLLRHTAAVLGVVAAYAIVDGMTSGTVAWLQPWKVLLNLQSWILDGASYWVQECTVSETGTMCEGIERTVSLGHSAAYLLGATALIALVGVLVFRRRDVS</sequence>
<reference evidence="3 4" key="1">
    <citation type="journal article" date="2009" name="Stand. Genomic Sci.">
        <title>Complete genome sequence of Beutenbergia cavernae type strain (HKI 0122).</title>
        <authorList>
            <person name="Land M."/>
            <person name="Pukall R."/>
            <person name="Abt B."/>
            <person name="Goker M."/>
            <person name="Rohde M."/>
            <person name="Glavina Del Rio T."/>
            <person name="Tice H."/>
            <person name="Copeland A."/>
            <person name="Cheng J.F."/>
            <person name="Lucas S."/>
            <person name="Chen F."/>
            <person name="Nolan M."/>
            <person name="Bruce D."/>
            <person name="Goodwin L."/>
            <person name="Pitluck S."/>
            <person name="Ivanova N."/>
            <person name="Mavromatis K."/>
            <person name="Ovchinnikova G."/>
            <person name="Pati A."/>
            <person name="Chen A."/>
            <person name="Palaniappan K."/>
            <person name="Hauser L."/>
            <person name="Chang Y.J."/>
            <person name="Jefferies C.C."/>
            <person name="Saunders E."/>
            <person name="Brettin T."/>
            <person name="Detter J.C."/>
            <person name="Han C."/>
            <person name="Chain P."/>
            <person name="Bristow J."/>
            <person name="Eisen J.A."/>
            <person name="Markowitz V."/>
            <person name="Hugenholtz P."/>
            <person name="Kyrpides N.C."/>
            <person name="Klenk H.P."/>
            <person name="Lapidus A."/>
        </authorList>
    </citation>
    <scope>NUCLEOTIDE SEQUENCE [LARGE SCALE GENOMIC DNA]</scope>
    <source>
        <strain evidence="4">ATCC BAA-8 / DSM 12333 / NBRC 16432</strain>
    </source>
</reference>
<name>C5BZ24_BEUC1</name>
<feature type="transmembrane region" description="Helical" evidence="2">
    <location>
        <begin position="234"/>
        <end position="255"/>
    </location>
</feature>
<evidence type="ECO:0000313" key="3">
    <source>
        <dbReference type="EMBL" id="ACQ81139.1"/>
    </source>
</evidence>
<protein>
    <submittedName>
        <fullName evidence="3">Uncharacterized protein</fullName>
    </submittedName>
</protein>
<gene>
    <name evidence="3" type="ordered locus">Bcav_2894</name>
</gene>
<dbReference type="RefSeq" id="WP_015883379.1">
    <property type="nucleotide sequence ID" value="NC_012669.1"/>
</dbReference>
<feature type="coiled-coil region" evidence="1">
    <location>
        <begin position="45"/>
        <end position="79"/>
    </location>
</feature>
<evidence type="ECO:0000256" key="2">
    <source>
        <dbReference type="SAM" id="Phobius"/>
    </source>
</evidence>
<dbReference type="OrthoDB" id="3819831at2"/>
<feature type="transmembrane region" description="Helical" evidence="2">
    <location>
        <begin position="301"/>
        <end position="319"/>
    </location>
</feature>
<dbReference type="HOGENOM" id="CLU_064468_0_0_11"/>
<evidence type="ECO:0000256" key="1">
    <source>
        <dbReference type="SAM" id="Coils"/>
    </source>
</evidence>
<dbReference type="KEGG" id="bcv:Bcav_2894"/>
<proteinExistence type="predicted"/>
<dbReference type="STRING" id="471853.Bcav_2894"/>
<evidence type="ECO:0000313" key="4">
    <source>
        <dbReference type="Proteomes" id="UP000007962"/>
    </source>
</evidence>
<dbReference type="GO" id="GO:0005886">
    <property type="term" value="C:plasma membrane"/>
    <property type="evidence" value="ECO:0007669"/>
    <property type="project" value="UniProtKB-SubCell"/>
</dbReference>
<feature type="transmembrane region" description="Helical" evidence="2">
    <location>
        <begin position="164"/>
        <end position="191"/>
    </location>
</feature>
<feature type="transmembrane region" description="Helical" evidence="2">
    <location>
        <begin position="123"/>
        <end position="143"/>
    </location>
</feature>
<feature type="transmembrane region" description="Helical" evidence="2">
    <location>
        <begin position="12"/>
        <end position="37"/>
    </location>
</feature>
<feature type="transmembrane region" description="Helical" evidence="2">
    <location>
        <begin position="203"/>
        <end position="227"/>
    </location>
</feature>
<keyword evidence="1" id="KW-0175">Coiled coil</keyword>
<dbReference type="GO" id="GO:0140359">
    <property type="term" value="F:ABC-type transporter activity"/>
    <property type="evidence" value="ECO:0007669"/>
    <property type="project" value="InterPro"/>
</dbReference>
<dbReference type="EMBL" id="CP001618">
    <property type="protein sequence ID" value="ACQ81139.1"/>
    <property type="molecule type" value="Genomic_DNA"/>
</dbReference>
<accession>C5BZ24</accession>
<keyword evidence="4" id="KW-1185">Reference proteome</keyword>
<dbReference type="eggNOG" id="COG1277">
    <property type="taxonomic scope" value="Bacteria"/>
</dbReference>
<dbReference type="PANTHER" id="PTHR37305">
    <property type="entry name" value="INTEGRAL MEMBRANE PROTEIN-RELATED"/>
    <property type="match status" value="1"/>
</dbReference>
<dbReference type="AlphaFoldDB" id="C5BZ24"/>
<keyword evidence="2" id="KW-0812">Transmembrane</keyword>
<dbReference type="PANTHER" id="PTHR37305:SF1">
    <property type="entry name" value="MEMBRANE PROTEIN"/>
    <property type="match status" value="1"/>
</dbReference>
<dbReference type="Proteomes" id="UP000007962">
    <property type="component" value="Chromosome"/>
</dbReference>
<keyword evidence="2" id="KW-1133">Transmembrane helix</keyword>